<name>A0A8G0LRX8_9HYPO</name>
<dbReference type="AlphaFoldDB" id="A0A8G0LRX8"/>
<gene>
    <name evidence="1" type="ORF">H0G86_011510</name>
</gene>
<dbReference type="EMBL" id="CP075869">
    <property type="protein sequence ID" value="QYT04606.1"/>
    <property type="molecule type" value="Genomic_DNA"/>
</dbReference>
<organism evidence="1 2">
    <name type="scientific">Trichoderma simmonsii</name>
    <dbReference type="NCBI Taxonomy" id="1491479"/>
    <lineage>
        <taxon>Eukaryota</taxon>
        <taxon>Fungi</taxon>
        <taxon>Dikarya</taxon>
        <taxon>Ascomycota</taxon>
        <taxon>Pezizomycotina</taxon>
        <taxon>Sordariomycetes</taxon>
        <taxon>Hypocreomycetidae</taxon>
        <taxon>Hypocreales</taxon>
        <taxon>Hypocreaceae</taxon>
        <taxon>Trichoderma</taxon>
    </lineage>
</organism>
<evidence type="ECO:0000313" key="1">
    <source>
        <dbReference type="EMBL" id="QYT04606.1"/>
    </source>
</evidence>
<accession>A0A8G0LRX8</accession>
<dbReference type="Proteomes" id="UP000826661">
    <property type="component" value="Chromosome VI"/>
</dbReference>
<evidence type="ECO:0000313" key="2">
    <source>
        <dbReference type="Proteomes" id="UP000826661"/>
    </source>
</evidence>
<protein>
    <submittedName>
        <fullName evidence="1">Uncharacterized protein</fullName>
    </submittedName>
</protein>
<reference evidence="1 2" key="1">
    <citation type="journal article" date="2021" name="BMC Genomics">
        <title>Telomere-to-telomere genome assembly of asparaginase-producing Trichoderma simmonsii.</title>
        <authorList>
            <person name="Chung D."/>
            <person name="Kwon Y.M."/>
            <person name="Yang Y."/>
        </authorList>
    </citation>
    <scope>NUCLEOTIDE SEQUENCE [LARGE SCALE GENOMIC DNA]</scope>
    <source>
        <strain evidence="1 2">GH-Sj1</strain>
    </source>
</reference>
<proteinExistence type="predicted"/>
<sequence>MASEEVPVSAELLGDEVDFDGGIVPQATAWVKWNVKGGGDRTEQPTIGHLYQLQGQPNIQGIEIRVSAPVILYAFSSPNGSGSPDISLPGPTNGQIKNNPIRIGSYRVDYR</sequence>
<keyword evidence="2" id="KW-1185">Reference proteome</keyword>